<dbReference type="InterPro" id="IPR001173">
    <property type="entry name" value="Glyco_trans_2-like"/>
</dbReference>
<dbReference type="Pfam" id="PF00535">
    <property type="entry name" value="Glycos_transf_2"/>
    <property type="match status" value="1"/>
</dbReference>
<comment type="subcellular location">
    <subcellularLocation>
        <location evidence="1">Cell membrane</location>
    </subcellularLocation>
</comment>
<protein>
    <submittedName>
        <fullName evidence="8">Glycosyltransferase</fullName>
    </submittedName>
</protein>
<keyword evidence="3" id="KW-0328">Glycosyltransferase</keyword>
<evidence type="ECO:0000256" key="2">
    <source>
        <dbReference type="ARBA" id="ARBA00022475"/>
    </source>
</evidence>
<dbReference type="AlphaFoldDB" id="A0A1Y5I2M7"/>
<evidence type="ECO:0000256" key="1">
    <source>
        <dbReference type="ARBA" id="ARBA00004236"/>
    </source>
</evidence>
<dbReference type="InterPro" id="IPR026461">
    <property type="entry name" value="Trfase_2_rSAM/seldom_assoc"/>
</dbReference>
<dbReference type="GO" id="GO:0005886">
    <property type="term" value="C:plasma membrane"/>
    <property type="evidence" value="ECO:0007669"/>
    <property type="project" value="UniProtKB-SubCell"/>
</dbReference>
<dbReference type="PANTHER" id="PTHR43646:SF2">
    <property type="entry name" value="GLYCOSYLTRANSFERASE 2-LIKE DOMAIN-CONTAINING PROTEIN"/>
    <property type="match status" value="1"/>
</dbReference>
<dbReference type="KEGG" id="ota:OT_ostta03g01620"/>
<dbReference type="InterPro" id="IPR029044">
    <property type="entry name" value="Nucleotide-diphossugar_trans"/>
</dbReference>
<name>A0A1Y5I2M7_OSTTA</name>
<evidence type="ECO:0000256" key="4">
    <source>
        <dbReference type="ARBA" id="ARBA00022679"/>
    </source>
</evidence>
<dbReference type="Gene3D" id="3.90.550.10">
    <property type="entry name" value="Spore Coat Polysaccharide Biosynthesis Protein SpsA, Chain A"/>
    <property type="match status" value="1"/>
</dbReference>
<dbReference type="OMA" id="QMPYGDQ"/>
<dbReference type="PANTHER" id="PTHR43646">
    <property type="entry name" value="GLYCOSYLTRANSFERASE"/>
    <property type="match status" value="1"/>
</dbReference>
<dbReference type="PROSITE" id="PS51257">
    <property type="entry name" value="PROKAR_LIPOPROTEIN"/>
    <property type="match status" value="1"/>
</dbReference>
<gene>
    <name evidence="8" type="ORF">BE221DRAFT_79373</name>
</gene>
<dbReference type="RefSeq" id="XP_003078069.2">
    <property type="nucleotide sequence ID" value="XM_003078021.2"/>
</dbReference>
<dbReference type="OrthoDB" id="191769at2759"/>
<proteinExistence type="predicted"/>
<evidence type="ECO:0000256" key="3">
    <source>
        <dbReference type="ARBA" id="ARBA00022676"/>
    </source>
</evidence>
<dbReference type="EMBL" id="KZ155826">
    <property type="protein sequence ID" value="OUS43768.1"/>
    <property type="molecule type" value="Genomic_DNA"/>
</dbReference>
<sequence>MRATRPDPASASTSASSSSPSSSSCRITVVIPALNEAERIGRAVASARAHADADVVVVDGGSADGTKGAARRAGARVLTSLRGRGRQMNVGAAAAGARDDGDSLLVFLHADSSLPSGYGETIEREMCGGRSRRDWGAFAFKMTEAADGDSWAGGMIRRAIEFGTNCRCKLFGTPYGDQGLVIRRRAFDDVGGFEELPFMEDYVMVQKLRRRSAPRLFQDPVVTSGRRWDERGLAKVTLLNQVILMGYHLGVPVERLAKWYQFNF</sequence>
<feature type="compositionally biased region" description="Low complexity" evidence="6">
    <location>
        <begin position="8"/>
        <end position="23"/>
    </location>
</feature>
<evidence type="ECO:0000256" key="5">
    <source>
        <dbReference type="ARBA" id="ARBA00023136"/>
    </source>
</evidence>
<accession>A0A1Y5I2M7</accession>
<evidence type="ECO:0000259" key="7">
    <source>
        <dbReference type="Pfam" id="PF00535"/>
    </source>
</evidence>
<reference evidence="8" key="1">
    <citation type="submission" date="2017-04" db="EMBL/GenBank/DDBJ databases">
        <title>Population genomics of picophytoplankton unveils novel chromosome hypervariability.</title>
        <authorList>
            <consortium name="DOE Joint Genome Institute"/>
            <person name="Blanc-Mathieu R."/>
            <person name="Krasovec M."/>
            <person name="Hebrard M."/>
            <person name="Yau S."/>
            <person name="Desgranges E."/>
            <person name="Martin J."/>
            <person name="Schackwitz W."/>
            <person name="Kuo A."/>
            <person name="Salin G."/>
            <person name="Donnadieu C."/>
            <person name="Desdevises Y."/>
            <person name="Sanchez-Ferandin S."/>
            <person name="Moreau H."/>
            <person name="Rivals E."/>
            <person name="Grigoriev I.V."/>
            <person name="Grimsley N."/>
            <person name="Eyre-Walker A."/>
            <person name="Piganeau G."/>
        </authorList>
    </citation>
    <scope>NUCLEOTIDE SEQUENCE [LARGE SCALE GENOMIC DNA]</scope>
    <source>
        <strain evidence="8">RCC 1115</strain>
    </source>
</reference>
<dbReference type="NCBIfam" id="TIGR04283">
    <property type="entry name" value="glyco_like_mftF"/>
    <property type="match status" value="1"/>
</dbReference>
<dbReference type="SUPFAM" id="SSF53448">
    <property type="entry name" value="Nucleotide-diphospho-sugar transferases"/>
    <property type="match status" value="1"/>
</dbReference>
<keyword evidence="4 8" id="KW-0808">Transferase</keyword>
<dbReference type="GO" id="GO:0016757">
    <property type="term" value="F:glycosyltransferase activity"/>
    <property type="evidence" value="ECO:0007669"/>
    <property type="project" value="UniProtKB-KW"/>
</dbReference>
<dbReference type="CDD" id="cd02522">
    <property type="entry name" value="GT_2_like_a"/>
    <property type="match status" value="1"/>
</dbReference>
<dbReference type="Proteomes" id="UP000195557">
    <property type="component" value="Unassembled WGS sequence"/>
</dbReference>
<organism evidence="8">
    <name type="scientific">Ostreococcus tauri</name>
    <name type="common">Marine green alga</name>
    <dbReference type="NCBI Taxonomy" id="70448"/>
    <lineage>
        <taxon>Eukaryota</taxon>
        <taxon>Viridiplantae</taxon>
        <taxon>Chlorophyta</taxon>
        <taxon>Mamiellophyceae</taxon>
        <taxon>Mamiellales</taxon>
        <taxon>Bathycoccaceae</taxon>
        <taxon>Ostreococcus</taxon>
    </lineage>
</organism>
<keyword evidence="5" id="KW-0472">Membrane</keyword>
<evidence type="ECO:0000313" key="8">
    <source>
        <dbReference type="EMBL" id="OUS43768.1"/>
    </source>
</evidence>
<keyword evidence="2" id="KW-1003">Cell membrane</keyword>
<feature type="region of interest" description="Disordered" evidence="6">
    <location>
        <begin position="1"/>
        <end position="23"/>
    </location>
</feature>
<feature type="domain" description="Glycosyltransferase 2-like" evidence="7">
    <location>
        <begin position="28"/>
        <end position="117"/>
    </location>
</feature>
<evidence type="ECO:0000256" key="6">
    <source>
        <dbReference type="SAM" id="MobiDB-lite"/>
    </source>
</evidence>